<evidence type="ECO:0000256" key="6">
    <source>
        <dbReference type="SAM" id="Phobius"/>
    </source>
</evidence>
<organism evidence="7 8">
    <name type="scientific">Arachis duranensis</name>
    <name type="common">Wild peanut</name>
    <dbReference type="NCBI Taxonomy" id="130453"/>
    <lineage>
        <taxon>Eukaryota</taxon>
        <taxon>Viridiplantae</taxon>
        <taxon>Streptophyta</taxon>
        <taxon>Embryophyta</taxon>
        <taxon>Tracheophyta</taxon>
        <taxon>Spermatophyta</taxon>
        <taxon>Magnoliopsida</taxon>
        <taxon>eudicotyledons</taxon>
        <taxon>Gunneridae</taxon>
        <taxon>Pentapetalae</taxon>
        <taxon>rosids</taxon>
        <taxon>fabids</taxon>
        <taxon>Fabales</taxon>
        <taxon>Fabaceae</taxon>
        <taxon>Papilionoideae</taxon>
        <taxon>50 kb inversion clade</taxon>
        <taxon>dalbergioids sensu lato</taxon>
        <taxon>Dalbergieae</taxon>
        <taxon>Pterocarpus clade</taxon>
        <taxon>Arachis</taxon>
    </lineage>
</organism>
<proteinExistence type="inferred from homology"/>
<reference evidence="8 9" key="2">
    <citation type="submission" date="2025-04" db="UniProtKB">
        <authorList>
            <consortium name="RefSeq"/>
        </authorList>
    </citation>
    <scope>IDENTIFICATION</scope>
    <source>
        <tissue evidence="8 9">Whole plant</tissue>
    </source>
</reference>
<dbReference type="Gene3D" id="1.20.1250.20">
    <property type="entry name" value="MFS general substrate transporter like domains"/>
    <property type="match status" value="1"/>
</dbReference>
<feature type="transmembrane region" description="Helical" evidence="6">
    <location>
        <begin position="154"/>
        <end position="174"/>
    </location>
</feature>
<evidence type="ECO:0000256" key="1">
    <source>
        <dbReference type="ARBA" id="ARBA00004141"/>
    </source>
</evidence>
<evidence type="ECO:0000256" key="2">
    <source>
        <dbReference type="ARBA" id="ARBA00005982"/>
    </source>
</evidence>
<dbReference type="InterPro" id="IPR036259">
    <property type="entry name" value="MFS_trans_sf"/>
</dbReference>
<name>A0A6P5MUM9_ARADU</name>
<feature type="transmembrane region" description="Helical" evidence="6">
    <location>
        <begin position="452"/>
        <end position="476"/>
    </location>
</feature>
<keyword evidence="5 6" id="KW-0472">Membrane</keyword>
<dbReference type="GO" id="GO:0022857">
    <property type="term" value="F:transmembrane transporter activity"/>
    <property type="evidence" value="ECO:0007669"/>
    <property type="project" value="InterPro"/>
</dbReference>
<evidence type="ECO:0000256" key="3">
    <source>
        <dbReference type="ARBA" id="ARBA00022692"/>
    </source>
</evidence>
<feature type="transmembrane region" description="Helical" evidence="6">
    <location>
        <begin position="86"/>
        <end position="106"/>
    </location>
</feature>
<dbReference type="Pfam" id="PF00854">
    <property type="entry name" value="PTR2"/>
    <property type="match status" value="1"/>
</dbReference>
<feature type="transmembrane region" description="Helical" evidence="6">
    <location>
        <begin position="414"/>
        <end position="440"/>
    </location>
</feature>
<dbReference type="RefSeq" id="XP_052110871.1">
    <property type="nucleotide sequence ID" value="XM_052254911.1"/>
</dbReference>
<comment type="similarity">
    <text evidence="2">Belongs to the major facilitator superfamily. Proton-dependent oligopeptide transporter (POT/PTR) (TC 2.A.17) family.</text>
</comment>
<sequence>MDDYTNTKTTKEGGWHAAIFITFVEFAESFAITGLRANLITYLTNELDESLSEATKNINTWNGVLLLFPLLGGFIADSYLGRFTTIILSSLICLLGMVLLTISVSLENHHEKLFFIALYIASVGDGGHRPCLQTFAADQFDDGTAEERDAKSSFFNWWFLTQVFAAISAVFFLGYLQENVGWNKAMALQTIVWIISLSIFLVGIKRYKKQSPTGSPFTNIAQVFVAAFRKRHVKATLHHAHGVSEQHTDQYRFLDKAMMMDEDEASSNVKDPWRLCTMNQVEEVKILLGLIPISLSCVMFAVVQCQLSTFFIKQATTMQRSIAPNFKISAASLQGVVGIVILFCVPIYDRVFVPIARKFTGQRSGITFCQRIGAGLVLSVLNMVVSGFVEAKRIGVCNQHNLMDNPNAEVPISIWWLLPQYVIIGTSDALTVIGFQELYYDQMPEEMRSLGAATLSVVFGIRSFVNNGIIAVVVAISSRFGDKWLQNNLNKAHLHHLYWILAGLSAINLCIYVHIANAFVYKKVHTVRPNNDGSGCSNKERYIFSVITVSCFGC</sequence>
<dbReference type="PROSITE" id="PS01022">
    <property type="entry name" value="PTR2_1"/>
    <property type="match status" value="1"/>
</dbReference>
<evidence type="ECO:0000313" key="9">
    <source>
        <dbReference type="RefSeq" id="XP_052110871.1"/>
    </source>
</evidence>
<dbReference type="GeneID" id="107471649"/>
<comment type="subcellular location">
    <subcellularLocation>
        <location evidence="1">Membrane</location>
        <topology evidence="1">Multi-pass membrane protein</topology>
    </subcellularLocation>
</comment>
<dbReference type="SUPFAM" id="SSF103473">
    <property type="entry name" value="MFS general substrate transporter"/>
    <property type="match status" value="1"/>
</dbReference>
<dbReference type="GO" id="GO:0016020">
    <property type="term" value="C:membrane"/>
    <property type="evidence" value="ECO:0007669"/>
    <property type="project" value="UniProtKB-SubCell"/>
</dbReference>
<dbReference type="PANTHER" id="PTHR11654">
    <property type="entry name" value="OLIGOPEPTIDE TRANSPORTER-RELATED"/>
    <property type="match status" value="1"/>
</dbReference>
<dbReference type="KEGG" id="adu:107471649"/>
<reference evidence="7" key="1">
    <citation type="journal article" date="2016" name="Nat. Genet.">
        <title>The genome sequences of Arachis duranensis and Arachis ipaensis, the diploid ancestors of cultivated peanut.</title>
        <authorList>
            <person name="Bertioli D.J."/>
            <person name="Cannon S.B."/>
            <person name="Froenicke L."/>
            <person name="Huang G."/>
            <person name="Farmer A.D."/>
            <person name="Cannon E.K."/>
            <person name="Liu X."/>
            <person name="Gao D."/>
            <person name="Clevenger J."/>
            <person name="Dash S."/>
            <person name="Ren L."/>
            <person name="Moretzsohn M.C."/>
            <person name="Shirasawa K."/>
            <person name="Huang W."/>
            <person name="Vidigal B."/>
            <person name="Abernathy B."/>
            <person name="Chu Y."/>
            <person name="Niederhuth C.E."/>
            <person name="Umale P."/>
            <person name="Araujo A.C."/>
            <person name="Kozik A."/>
            <person name="Kim K.D."/>
            <person name="Burow M.D."/>
            <person name="Varshney R.K."/>
            <person name="Wang X."/>
            <person name="Zhang X."/>
            <person name="Barkley N."/>
            <person name="Guimaraes P.M."/>
            <person name="Isobe S."/>
            <person name="Guo B."/>
            <person name="Liao B."/>
            <person name="Stalker H.T."/>
            <person name="Schmitz R.J."/>
            <person name="Scheffler B.E."/>
            <person name="Leal-Bertioli S.C."/>
            <person name="Xun X."/>
            <person name="Jackson S.A."/>
            <person name="Michelmore R."/>
            <person name="Ozias-Akins P."/>
        </authorList>
    </citation>
    <scope>NUCLEOTIDE SEQUENCE [LARGE SCALE GENOMIC DNA]</scope>
    <source>
        <strain evidence="7">cv. V14167</strain>
    </source>
</reference>
<feature type="transmembrane region" description="Helical" evidence="6">
    <location>
        <begin position="372"/>
        <end position="394"/>
    </location>
</feature>
<dbReference type="FunFam" id="1.20.1250.20:FF:000410">
    <property type="entry name" value="POT family protein"/>
    <property type="match status" value="1"/>
</dbReference>
<feature type="transmembrane region" description="Helical" evidence="6">
    <location>
        <begin position="496"/>
        <end position="520"/>
    </location>
</feature>
<accession>A0A6P5MUM9</accession>
<evidence type="ECO:0000313" key="8">
    <source>
        <dbReference type="RefSeq" id="XP_020988340.2"/>
    </source>
</evidence>
<keyword evidence="4 6" id="KW-1133">Transmembrane helix</keyword>
<dbReference type="GO" id="GO:0006857">
    <property type="term" value="P:oligopeptide transport"/>
    <property type="evidence" value="ECO:0007669"/>
    <property type="project" value="InterPro"/>
</dbReference>
<dbReference type="RefSeq" id="XP_020988340.2">
    <property type="nucleotide sequence ID" value="XM_021132681.2"/>
</dbReference>
<evidence type="ECO:0000256" key="4">
    <source>
        <dbReference type="ARBA" id="ARBA00022989"/>
    </source>
</evidence>
<feature type="transmembrane region" description="Helical" evidence="6">
    <location>
        <begin position="15"/>
        <end position="39"/>
    </location>
</feature>
<feature type="transmembrane region" description="Helical" evidence="6">
    <location>
        <begin position="287"/>
        <end position="312"/>
    </location>
</feature>
<feature type="transmembrane region" description="Helical" evidence="6">
    <location>
        <begin position="186"/>
        <end position="204"/>
    </location>
</feature>
<dbReference type="InterPro" id="IPR000109">
    <property type="entry name" value="POT_fam"/>
</dbReference>
<evidence type="ECO:0000313" key="7">
    <source>
        <dbReference type="Proteomes" id="UP000515211"/>
    </source>
</evidence>
<keyword evidence="3 6" id="KW-0812">Transmembrane</keyword>
<feature type="transmembrane region" description="Helical" evidence="6">
    <location>
        <begin position="60"/>
        <end position="80"/>
    </location>
</feature>
<dbReference type="Proteomes" id="UP000515211">
    <property type="component" value="Chromosome 10"/>
</dbReference>
<dbReference type="InterPro" id="IPR018456">
    <property type="entry name" value="PTR2_symporter_CS"/>
</dbReference>
<protein>
    <submittedName>
        <fullName evidence="8 9">Protein NRT1/ PTR FAMILY 5.4 isoform X1</fullName>
    </submittedName>
</protein>
<feature type="transmembrane region" description="Helical" evidence="6">
    <location>
        <begin position="332"/>
        <end position="351"/>
    </location>
</feature>
<gene>
    <name evidence="8 9" type="primary">LOC107471649</name>
</gene>
<evidence type="ECO:0000256" key="5">
    <source>
        <dbReference type="ARBA" id="ARBA00023136"/>
    </source>
</evidence>
<keyword evidence="7" id="KW-1185">Reference proteome</keyword>
<dbReference type="AlphaFoldDB" id="A0A6P5MUM9"/>